<sequence length="111" mass="13316">MVCFCSMVSGRRYKLSYFKGIYVHQSSINRIKVESLPKPVWHKNCRCKVRIVNTPAKKHLESIDQYHKLICTRKVEYKRHVLNIIRITFFKIQKGGQESNPPFWFLRKKEC</sequence>
<name>A0A834IIT9_RHYFE</name>
<dbReference type="Proteomes" id="UP000625711">
    <property type="component" value="Unassembled WGS sequence"/>
</dbReference>
<organism evidence="1 2">
    <name type="scientific">Rhynchophorus ferrugineus</name>
    <name type="common">Red palm weevil</name>
    <name type="synonym">Curculio ferrugineus</name>
    <dbReference type="NCBI Taxonomy" id="354439"/>
    <lineage>
        <taxon>Eukaryota</taxon>
        <taxon>Metazoa</taxon>
        <taxon>Ecdysozoa</taxon>
        <taxon>Arthropoda</taxon>
        <taxon>Hexapoda</taxon>
        <taxon>Insecta</taxon>
        <taxon>Pterygota</taxon>
        <taxon>Neoptera</taxon>
        <taxon>Endopterygota</taxon>
        <taxon>Coleoptera</taxon>
        <taxon>Polyphaga</taxon>
        <taxon>Cucujiformia</taxon>
        <taxon>Curculionidae</taxon>
        <taxon>Dryophthorinae</taxon>
        <taxon>Rhynchophorus</taxon>
    </lineage>
</organism>
<gene>
    <name evidence="1" type="ORF">GWI33_012419</name>
</gene>
<evidence type="ECO:0000313" key="1">
    <source>
        <dbReference type="EMBL" id="KAF7274917.1"/>
    </source>
</evidence>
<keyword evidence="2" id="KW-1185">Reference proteome</keyword>
<dbReference type="EMBL" id="JAACXV010011826">
    <property type="protein sequence ID" value="KAF7274917.1"/>
    <property type="molecule type" value="Genomic_DNA"/>
</dbReference>
<comment type="caution">
    <text evidence="1">The sequence shown here is derived from an EMBL/GenBank/DDBJ whole genome shotgun (WGS) entry which is preliminary data.</text>
</comment>
<accession>A0A834IIT9</accession>
<protein>
    <submittedName>
        <fullName evidence="1">Uncharacterized protein</fullName>
    </submittedName>
</protein>
<reference evidence="1" key="1">
    <citation type="submission" date="2020-08" db="EMBL/GenBank/DDBJ databases">
        <title>Genome sequencing and assembly of the red palm weevil Rhynchophorus ferrugineus.</title>
        <authorList>
            <person name="Dias G.B."/>
            <person name="Bergman C.M."/>
            <person name="Manee M."/>
        </authorList>
    </citation>
    <scope>NUCLEOTIDE SEQUENCE</scope>
    <source>
        <strain evidence="1">AA-2017</strain>
        <tissue evidence="1">Whole larva</tissue>
    </source>
</reference>
<dbReference type="AlphaFoldDB" id="A0A834IIT9"/>
<evidence type="ECO:0000313" key="2">
    <source>
        <dbReference type="Proteomes" id="UP000625711"/>
    </source>
</evidence>
<proteinExistence type="predicted"/>